<feature type="domain" description="Peptidase C14 caspase" evidence="4">
    <location>
        <begin position="5"/>
        <end position="152"/>
    </location>
</feature>
<reference evidence="5" key="1">
    <citation type="submission" date="2011-04" db="EMBL/GenBank/DDBJ databases">
        <title>Evolution of plant cell wall degrading machinery underlies the functional diversity of forest fungi.</title>
        <authorList>
            <consortium name="US DOE Joint Genome Institute (JGI-PGF)"/>
            <person name="Eastwood D.C."/>
            <person name="Floudas D."/>
            <person name="Binder M."/>
            <person name="Majcherczyk A."/>
            <person name="Schneider P."/>
            <person name="Aerts A."/>
            <person name="Asiegbu F.O."/>
            <person name="Baker S.E."/>
            <person name="Barry K."/>
            <person name="Bendiksby M."/>
            <person name="Blumentritt M."/>
            <person name="Coutinho P.M."/>
            <person name="Cullen D."/>
            <person name="Cullen D."/>
            <person name="Gathman A."/>
            <person name="Goodell B."/>
            <person name="Henrissat B."/>
            <person name="Ihrmark K."/>
            <person name="Kauserud H."/>
            <person name="Kohler A."/>
            <person name="LaButti K."/>
            <person name="Lapidus A."/>
            <person name="Lavin J.L."/>
            <person name="Lee Y.-H."/>
            <person name="Lindquist E."/>
            <person name="Lilly W."/>
            <person name="Lucas S."/>
            <person name="Morin E."/>
            <person name="Murat C."/>
            <person name="Oguiza J.A."/>
            <person name="Park J."/>
            <person name="Pisabarro A.G."/>
            <person name="Riley R."/>
            <person name="Rosling A."/>
            <person name="Salamov A."/>
            <person name="Schmidt O."/>
            <person name="Schmutz J."/>
            <person name="Skrede I."/>
            <person name="Stenlid J."/>
            <person name="Wiebenga A."/>
            <person name="Xie X."/>
            <person name="Kues U."/>
            <person name="Hibbett D.S."/>
            <person name="Hoffmeister D."/>
            <person name="Hogberg N."/>
            <person name="Martin F."/>
            <person name="Grigoriev I.V."/>
            <person name="Watkinson S.C."/>
        </authorList>
    </citation>
    <scope>NUCLEOTIDE SEQUENCE</scope>
    <source>
        <strain evidence="5">S7.9</strain>
    </source>
</reference>
<organism>
    <name type="scientific">Serpula lacrymans var. lacrymans (strain S7.9)</name>
    <name type="common">Dry rot fungus</name>
    <dbReference type="NCBI Taxonomy" id="578457"/>
    <lineage>
        <taxon>Eukaryota</taxon>
        <taxon>Fungi</taxon>
        <taxon>Dikarya</taxon>
        <taxon>Basidiomycota</taxon>
        <taxon>Agaricomycotina</taxon>
        <taxon>Agaricomycetes</taxon>
        <taxon>Agaricomycetidae</taxon>
        <taxon>Boletales</taxon>
        <taxon>Coniophorineae</taxon>
        <taxon>Serpulaceae</taxon>
        <taxon>Serpula</taxon>
    </lineage>
</organism>
<dbReference type="PANTHER" id="PTHR48104">
    <property type="entry name" value="METACASPASE-4"/>
    <property type="match status" value="1"/>
</dbReference>
<keyword evidence="3" id="KW-0645">Protease</keyword>
<dbReference type="HOGENOM" id="CLU_094659_1_0_1"/>
<evidence type="ECO:0000313" key="5">
    <source>
        <dbReference type="EMBL" id="EGO25660.1"/>
    </source>
</evidence>
<dbReference type="AlphaFoldDB" id="F8NTI8"/>
<keyword evidence="3" id="KW-0788">Thiol protease</keyword>
<dbReference type="PANTHER" id="PTHR48104:SF30">
    <property type="entry name" value="METACASPASE-1"/>
    <property type="match status" value="1"/>
</dbReference>
<dbReference type="SUPFAM" id="SSF52129">
    <property type="entry name" value="Caspase-like"/>
    <property type="match status" value="1"/>
</dbReference>
<comment type="similarity">
    <text evidence="1">Belongs to the peptidase C14B family.</text>
</comment>
<dbReference type="InterPro" id="IPR011600">
    <property type="entry name" value="Pept_C14_caspase"/>
</dbReference>
<protein>
    <recommendedName>
        <fullName evidence="4">Peptidase C14 caspase domain-containing protein</fullName>
    </recommendedName>
</protein>
<dbReference type="GO" id="GO:0006915">
    <property type="term" value="P:apoptotic process"/>
    <property type="evidence" value="ECO:0007669"/>
    <property type="project" value="UniProtKB-KW"/>
</dbReference>
<gene>
    <name evidence="5" type="ORF">SERLADRAFT_466166</name>
</gene>
<dbReference type="InterPro" id="IPR050452">
    <property type="entry name" value="Metacaspase"/>
</dbReference>
<proteinExistence type="inferred from homology"/>
<dbReference type="GeneID" id="18819019"/>
<evidence type="ECO:0000256" key="2">
    <source>
        <dbReference type="ARBA" id="ARBA00022703"/>
    </source>
</evidence>
<accession>F8NTI8</accession>
<dbReference type="Pfam" id="PF00656">
    <property type="entry name" value="Peptidase_C14"/>
    <property type="match status" value="1"/>
</dbReference>
<name>F8NTI8_SERL9</name>
<evidence type="ECO:0000256" key="3">
    <source>
        <dbReference type="ARBA" id="ARBA00022807"/>
    </source>
</evidence>
<dbReference type="KEGG" id="sla:SERLADRAFT_466166"/>
<sequence length="152" mass="16913">MAARAFALIIGIDDYKSGSIWNLQSCCDDAIRVKQWLIQELLVPKPHISTLLNNDATKRRIEDVFMAHFVNNPDIQRGDAMIIYFAGHGSSVPRPRDWGEGKFASVQVLCPYDHDTRGPEGRVAGISDRSLNAMLAELCKVKGDNITLILDC</sequence>
<dbReference type="RefSeq" id="XP_007317782.1">
    <property type="nucleotide sequence ID" value="XM_007317720.1"/>
</dbReference>
<keyword evidence="3" id="KW-0378">Hydrolase</keyword>
<dbReference type="InterPro" id="IPR029030">
    <property type="entry name" value="Caspase-like_dom_sf"/>
</dbReference>
<dbReference type="GO" id="GO:0004197">
    <property type="term" value="F:cysteine-type endopeptidase activity"/>
    <property type="evidence" value="ECO:0007669"/>
    <property type="project" value="InterPro"/>
</dbReference>
<dbReference type="GO" id="GO:0006508">
    <property type="term" value="P:proteolysis"/>
    <property type="evidence" value="ECO:0007669"/>
    <property type="project" value="InterPro"/>
</dbReference>
<dbReference type="EMBL" id="GL945433">
    <property type="protein sequence ID" value="EGO25660.1"/>
    <property type="molecule type" value="Genomic_DNA"/>
</dbReference>
<evidence type="ECO:0000256" key="1">
    <source>
        <dbReference type="ARBA" id="ARBA00009005"/>
    </source>
</evidence>
<evidence type="ECO:0000259" key="4">
    <source>
        <dbReference type="Pfam" id="PF00656"/>
    </source>
</evidence>
<dbReference type="OrthoDB" id="3223806at2759"/>
<feature type="non-terminal residue" evidence="5">
    <location>
        <position position="152"/>
    </location>
</feature>
<dbReference type="Proteomes" id="UP000008064">
    <property type="component" value="Unassembled WGS sequence"/>
</dbReference>
<dbReference type="Gene3D" id="3.40.50.1460">
    <property type="match status" value="1"/>
</dbReference>
<keyword evidence="2" id="KW-0053">Apoptosis</keyword>
<dbReference type="GO" id="GO:0005737">
    <property type="term" value="C:cytoplasm"/>
    <property type="evidence" value="ECO:0007669"/>
    <property type="project" value="TreeGrafter"/>
</dbReference>